<evidence type="ECO:0000259" key="1">
    <source>
        <dbReference type="Pfam" id="PF03869"/>
    </source>
</evidence>
<dbReference type="EMBL" id="FOHW01000026">
    <property type="protein sequence ID" value="SET80162.1"/>
    <property type="molecule type" value="Genomic_DNA"/>
</dbReference>
<feature type="domain" description="Arc-like DNA binding" evidence="1">
    <location>
        <begin position="8"/>
        <end position="45"/>
    </location>
</feature>
<name>A0A1I0H8Q6_9PSED</name>
<evidence type="ECO:0000313" key="2">
    <source>
        <dbReference type="EMBL" id="SET80162.1"/>
    </source>
</evidence>
<dbReference type="InterPro" id="IPR005569">
    <property type="entry name" value="Arc_DNA-bd_dom"/>
</dbReference>
<dbReference type="Gene3D" id="1.10.1220.10">
    <property type="entry name" value="Met repressor-like"/>
    <property type="match status" value="1"/>
</dbReference>
<dbReference type="InterPro" id="IPR010985">
    <property type="entry name" value="Ribbon_hlx_hlx"/>
</dbReference>
<sequence length="78" mass="8800">MSNQPLRRNEEKFVIRLPAGMRSRIADVARTNARSMNSEILHRLEHIEELECALDRATRVIDQLLGDSQPKASSGAKT</sequence>
<evidence type="ECO:0000313" key="3">
    <source>
        <dbReference type="Proteomes" id="UP000182332"/>
    </source>
</evidence>
<dbReference type="GO" id="GO:0006355">
    <property type="term" value="P:regulation of DNA-templated transcription"/>
    <property type="evidence" value="ECO:0007669"/>
    <property type="project" value="InterPro"/>
</dbReference>
<dbReference type="InterPro" id="IPR013321">
    <property type="entry name" value="Arc_rbn_hlx_hlx"/>
</dbReference>
<dbReference type="SUPFAM" id="SSF47598">
    <property type="entry name" value="Ribbon-helix-helix"/>
    <property type="match status" value="1"/>
</dbReference>
<reference evidence="2 3" key="1">
    <citation type="submission" date="2016-10" db="EMBL/GenBank/DDBJ databases">
        <authorList>
            <person name="de Groot N.N."/>
        </authorList>
    </citation>
    <scope>NUCLEOTIDE SEQUENCE [LARGE SCALE GENOMIC DNA]</scope>
    <source>
        <strain evidence="2 3">DSM 11363</strain>
    </source>
</reference>
<organism evidence="2 3">
    <name type="scientific">Pseudomonas graminis</name>
    <dbReference type="NCBI Taxonomy" id="158627"/>
    <lineage>
        <taxon>Bacteria</taxon>
        <taxon>Pseudomonadati</taxon>
        <taxon>Pseudomonadota</taxon>
        <taxon>Gammaproteobacteria</taxon>
        <taxon>Pseudomonadales</taxon>
        <taxon>Pseudomonadaceae</taxon>
        <taxon>Pseudomonas</taxon>
    </lineage>
</organism>
<gene>
    <name evidence="2" type="ORF">SAMN05216197_1268</name>
</gene>
<dbReference type="RefSeq" id="WP_074891483.1">
    <property type="nucleotide sequence ID" value="NZ_FOHW01000026.1"/>
</dbReference>
<proteinExistence type="predicted"/>
<dbReference type="AlphaFoldDB" id="A0A1I0H8Q6"/>
<dbReference type="GO" id="GO:0003677">
    <property type="term" value="F:DNA binding"/>
    <property type="evidence" value="ECO:0007669"/>
    <property type="project" value="InterPro"/>
</dbReference>
<dbReference type="OrthoDB" id="7029768at2"/>
<dbReference type="Proteomes" id="UP000182332">
    <property type="component" value="Unassembled WGS sequence"/>
</dbReference>
<dbReference type="Pfam" id="PF03869">
    <property type="entry name" value="Arc"/>
    <property type="match status" value="1"/>
</dbReference>
<protein>
    <submittedName>
        <fullName evidence="2">Arc-like DNA binding domain-containing protein</fullName>
    </submittedName>
</protein>
<accession>A0A1I0H8Q6</accession>